<dbReference type="Pfam" id="PF09335">
    <property type="entry name" value="VTT_dom"/>
    <property type="match status" value="1"/>
</dbReference>
<evidence type="ECO:0000313" key="4">
    <source>
        <dbReference type="EMBL" id="EMD47251.1"/>
    </source>
</evidence>
<feature type="region of interest" description="Disordered" evidence="1">
    <location>
        <begin position="237"/>
        <end position="266"/>
    </location>
</feature>
<sequence>MSLSTETLSKIKKYIVIIFAVIIGSVFLLSLLPDSPIPKVLMSIFKIIQNLDIVTSSIIITILHIIAVPFMIPTTPITIVAGIMFGSVLGTIISTIGCTIGAIIVFFITRFVVLETINEYINKNENLKLMQLIVKENGLIFITLLRVSPVFPFPIINYILPPVVDFIPYAIGTLIGLIPCNFVVVYFSASMTNITEVFSSNGMSGGALTMMIITTVISISLIIGITYYVKSKINELKKNQNKSSSSDECLIPKEEEKEIEEEEEEF</sequence>
<feature type="transmembrane region" description="Helical" evidence="2">
    <location>
        <begin position="138"/>
        <end position="160"/>
    </location>
</feature>
<feature type="domain" description="VTT" evidence="3">
    <location>
        <begin position="72"/>
        <end position="189"/>
    </location>
</feature>
<reference evidence="4 5" key="1">
    <citation type="submission" date="2013-02" db="EMBL/GenBank/DDBJ databases">
        <authorList>
            <person name="Hannick L."/>
            <person name="Zafar N."/>
            <person name="Lorenzi H."/>
            <person name="Ali I.A."/>
            <person name="Petri W.P."/>
            <person name="Caler E."/>
        </authorList>
    </citation>
    <scope>NUCLEOTIDE SEQUENCE [LARGE SCALE GENOMIC DNA]</scope>
    <source>
        <strain evidence="4 5">KU27</strain>
    </source>
</reference>
<dbReference type="VEuPathDB" id="AmoebaDB:EHI5A_047290"/>
<dbReference type="Proteomes" id="UP000011755">
    <property type="component" value="Unassembled WGS sequence"/>
</dbReference>
<keyword evidence="2" id="KW-0472">Membrane</keyword>
<dbReference type="EMBL" id="KB444373">
    <property type="protein sequence ID" value="EMD47251.1"/>
    <property type="molecule type" value="Genomic_DNA"/>
</dbReference>
<protein>
    <submittedName>
        <fullName evidence="4">SNARE associated Golgi protein, putative</fullName>
    </submittedName>
</protein>
<keyword evidence="2" id="KW-1133">Transmembrane helix</keyword>
<feature type="transmembrane region" description="Helical" evidence="2">
    <location>
        <begin position="166"/>
        <end position="187"/>
    </location>
</feature>
<evidence type="ECO:0000313" key="5">
    <source>
        <dbReference type="Proteomes" id="UP000011755"/>
    </source>
</evidence>
<evidence type="ECO:0000256" key="1">
    <source>
        <dbReference type="SAM" id="MobiDB-lite"/>
    </source>
</evidence>
<evidence type="ECO:0000259" key="3">
    <source>
        <dbReference type="Pfam" id="PF09335"/>
    </source>
</evidence>
<dbReference type="InterPro" id="IPR032816">
    <property type="entry name" value="VTT_dom"/>
</dbReference>
<feature type="transmembrane region" description="Helical" evidence="2">
    <location>
        <begin position="208"/>
        <end position="229"/>
    </location>
</feature>
<feature type="transmembrane region" description="Helical" evidence="2">
    <location>
        <begin position="78"/>
        <end position="108"/>
    </location>
</feature>
<dbReference type="PANTHER" id="PTHR46826">
    <property type="match status" value="1"/>
</dbReference>
<dbReference type="OrthoDB" id="166803at2759"/>
<dbReference type="PANTHER" id="PTHR46826:SF1">
    <property type="entry name" value="TVP38_TMEM64 FAMILY MEMBRANE PROTEIN YDJX"/>
    <property type="match status" value="1"/>
</dbReference>
<proteinExistence type="predicted"/>
<keyword evidence="2" id="KW-0812">Transmembrane</keyword>
<gene>
    <name evidence="4" type="ORF">EHI5A_047290</name>
</gene>
<feature type="transmembrane region" description="Helical" evidence="2">
    <location>
        <begin position="53"/>
        <end position="72"/>
    </location>
</feature>
<dbReference type="InterPro" id="IPR053240">
    <property type="entry name" value="VTT_domain"/>
</dbReference>
<evidence type="ECO:0000256" key="2">
    <source>
        <dbReference type="SAM" id="Phobius"/>
    </source>
</evidence>
<feature type="transmembrane region" description="Helical" evidence="2">
    <location>
        <begin position="14"/>
        <end position="32"/>
    </location>
</feature>
<accession>M2S7A2</accession>
<feature type="compositionally biased region" description="Acidic residues" evidence="1">
    <location>
        <begin position="257"/>
        <end position="266"/>
    </location>
</feature>
<organism evidence="4 5">
    <name type="scientific">Entamoeba histolytica KU27</name>
    <dbReference type="NCBI Taxonomy" id="885311"/>
    <lineage>
        <taxon>Eukaryota</taxon>
        <taxon>Amoebozoa</taxon>
        <taxon>Evosea</taxon>
        <taxon>Archamoebae</taxon>
        <taxon>Mastigamoebida</taxon>
        <taxon>Entamoebidae</taxon>
        <taxon>Entamoeba</taxon>
    </lineage>
</organism>
<name>M2S7A2_ENTHI</name>
<dbReference type="AlphaFoldDB" id="M2S7A2"/>